<reference evidence="9 10" key="1">
    <citation type="journal article" date="2012" name="BMC Microbiol.">
        <title>Complete genome sequence of Enterococcus faecium strain TX16 and comparative genomic analysis of Enterococcus faecium genomes.</title>
        <authorList>
            <person name="Qin X."/>
            <person name="Galloway-Pena J.R."/>
            <person name="Sillanpaa J."/>
            <person name="Hyeob Roh J."/>
            <person name="Nallapareddy S.R."/>
            <person name="Chowdhury S."/>
            <person name="Bourgogne A."/>
            <person name="Choudhury T."/>
            <person name="Munzy D.M."/>
            <person name="Buhay C.J."/>
            <person name="Ding Y."/>
            <person name="Dugan-Rocha S."/>
            <person name="Liu W."/>
            <person name="Kovar C."/>
            <person name="Sodergren E."/>
            <person name="Highlander S."/>
            <person name="Petrosino J.F."/>
            <person name="Worley K.C."/>
            <person name="Gibbs R.A."/>
            <person name="Weinstock G.M."/>
            <person name="Murray B.E."/>
        </authorList>
    </citation>
    <scope>NUCLEOTIDE SEQUENCE [LARGE SCALE GENOMIC DNA]</scope>
    <source>
        <strain evidence="10">ATCC BAA-472 / TX0016 / DO</strain>
        <plasmid evidence="9">3</plasmid>
    </source>
</reference>
<dbReference type="InterPro" id="IPR000515">
    <property type="entry name" value="MetI-like"/>
</dbReference>
<dbReference type="KEGG" id="efu:HMPREF0351_13006"/>
<dbReference type="InterPro" id="IPR050809">
    <property type="entry name" value="UgpAE/MalFG_permease"/>
</dbReference>
<evidence type="ECO:0000256" key="3">
    <source>
        <dbReference type="ARBA" id="ARBA00022475"/>
    </source>
</evidence>
<dbReference type="Pfam" id="PF00528">
    <property type="entry name" value="BPD_transp_1"/>
    <property type="match status" value="1"/>
</dbReference>
<evidence type="ECO:0000313" key="10">
    <source>
        <dbReference type="Proteomes" id="UP000005269"/>
    </source>
</evidence>
<organism evidence="9 10">
    <name type="scientific">Enterococcus faecium (strain ATCC BAA-472 / TX0016 / DO)</name>
    <dbReference type="NCBI Taxonomy" id="333849"/>
    <lineage>
        <taxon>Bacteria</taxon>
        <taxon>Bacillati</taxon>
        <taxon>Bacillota</taxon>
        <taxon>Bacilli</taxon>
        <taxon>Lactobacillales</taxon>
        <taxon>Enterococcaceae</taxon>
        <taxon>Enterococcus</taxon>
    </lineage>
</organism>
<evidence type="ECO:0000256" key="6">
    <source>
        <dbReference type="ARBA" id="ARBA00023136"/>
    </source>
</evidence>
<comment type="similarity">
    <text evidence="7">Belongs to the binding-protein-dependent transport system permease family.</text>
</comment>
<dbReference type="Gene3D" id="1.20.58.370">
    <property type="entry name" value="MalF N-terminal region-like"/>
    <property type="match status" value="1"/>
</dbReference>
<keyword evidence="2 7" id="KW-0813">Transport</keyword>
<feature type="domain" description="ABC transmembrane type-1" evidence="8">
    <location>
        <begin position="74"/>
        <end position="284"/>
    </location>
</feature>
<comment type="subcellular location">
    <subcellularLocation>
        <location evidence="1 7">Cell membrane</location>
        <topology evidence="1 7">Multi-pass membrane protein</topology>
    </subcellularLocation>
</comment>
<gene>
    <name evidence="9" type="ORF">HMPREF0351_13006</name>
</gene>
<dbReference type="CDD" id="cd06261">
    <property type="entry name" value="TM_PBP2"/>
    <property type="match status" value="1"/>
</dbReference>
<feature type="transmembrane region" description="Helical" evidence="7">
    <location>
        <begin position="12"/>
        <end position="36"/>
    </location>
</feature>
<evidence type="ECO:0000259" key="8">
    <source>
        <dbReference type="PROSITE" id="PS50928"/>
    </source>
</evidence>
<dbReference type="InterPro" id="IPR035277">
    <property type="entry name" value="MalF_N"/>
</dbReference>
<dbReference type="RefSeq" id="WP_014748799.1">
    <property type="nucleotide sequence ID" value="NC_017963.1"/>
</dbReference>
<dbReference type="PANTHER" id="PTHR43227">
    <property type="entry name" value="BLL4140 PROTEIN"/>
    <property type="match status" value="1"/>
</dbReference>
<dbReference type="GO" id="GO:0055085">
    <property type="term" value="P:transmembrane transport"/>
    <property type="evidence" value="ECO:0007669"/>
    <property type="project" value="InterPro"/>
</dbReference>
<evidence type="ECO:0000256" key="2">
    <source>
        <dbReference type="ARBA" id="ARBA00022448"/>
    </source>
</evidence>
<keyword evidence="3" id="KW-1003">Cell membrane</keyword>
<keyword evidence="6 7" id="KW-0472">Membrane</keyword>
<dbReference type="HOGENOM" id="CLU_016047_0_2_9"/>
<dbReference type="SUPFAM" id="SSF161098">
    <property type="entry name" value="MetI-like"/>
    <property type="match status" value="1"/>
</dbReference>
<sequence>MRRLSEMKRYVGYLYLAPAIILLGVFVFYPLIYTIYLSFFDWNMVAPTKEFVGFANYVKVLTDPVFHKVLKNTLSYTVLFVLLSCVFPYITSFLLGIVIEKGQNLYKPLFFIPAVISLVVAGMVFTWILNPVSGPIAVLLGNFGLRLPMWMNLQGWVIAVIAGITAWKVFGYNFIVIFAAIVGIDQEMIEAAKLDRVPIWRIFFTIVLPMSSSTGLYLLVMTIVQGLQYVFTPIKIITRGGPNNGSANVIYYAYQKAFEMYKVGESSAISVLTLLIFAVFLGVIFKFVEKGVYYEN</sequence>
<feature type="transmembrane region" description="Helical" evidence="7">
    <location>
        <begin position="202"/>
        <end position="224"/>
    </location>
</feature>
<dbReference type="SUPFAM" id="SSF160964">
    <property type="entry name" value="MalF N-terminal region-like"/>
    <property type="match status" value="1"/>
</dbReference>
<evidence type="ECO:0000256" key="4">
    <source>
        <dbReference type="ARBA" id="ARBA00022692"/>
    </source>
</evidence>
<keyword evidence="4 7" id="KW-0812">Transmembrane</keyword>
<dbReference type="EMBL" id="CP003586">
    <property type="protein sequence ID" value="AFK60630.1"/>
    <property type="molecule type" value="Genomic_DNA"/>
</dbReference>
<proteinExistence type="inferred from homology"/>
<geneLocation type="plasmid" evidence="9 10">
    <name>3</name>
</geneLocation>
<dbReference type="Gene3D" id="1.10.3720.10">
    <property type="entry name" value="MetI-like"/>
    <property type="match status" value="1"/>
</dbReference>
<protein>
    <submittedName>
        <fullName evidence="9">ABC superfamily ATP binding cassette transporter, membrane protein</fullName>
    </submittedName>
</protein>
<keyword evidence="9" id="KW-0614">Plasmid</keyword>
<feature type="transmembrane region" description="Helical" evidence="7">
    <location>
        <begin position="156"/>
        <end position="182"/>
    </location>
</feature>
<dbReference type="GO" id="GO:0005886">
    <property type="term" value="C:plasma membrane"/>
    <property type="evidence" value="ECO:0007669"/>
    <property type="project" value="UniProtKB-SubCell"/>
</dbReference>
<evidence type="ECO:0000256" key="5">
    <source>
        <dbReference type="ARBA" id="ARBA00022989"/>
    </source>
</evidence>
<feature type="transmembrane region" description="Helical" evidence="7">
    <location>
        <begin position="74"/>
        <end position="97"/>
    </location>
</feature>
<evidence type="ECO:0000256" key="1">
    <source>
        <dbReference type="ARBA" id="ARBA00004651"/>
    </source>
</evidence>
<evidence type="ECO:0000313" key="9">
    <source>
        <dbReference type="EMBL" id="AFK60630.1"/>
    </source>
</evidence>
<dbReference type="AlphaFoldDB" id="I3U6J2"/>
<dbReference type="PANTHER" id="PTHR43227:SF11">
    <property type="entry name" value="BLL4140 PROTEIN"/>
    <property type="match status" value="1"/>
</dbReference>
<dbReference type="InterPro" id="IPR035906">
    <property type="entry name" value="MetI-like_sf"/>
</dbReference>
<accession>I3U6J2</accession>
<dbReference type="Proteomes" id="UP000005269">
    <property type="component" value="Plasmid 3"/>
</dbReference>
<evidence type="ECO:0000256" key="7">
    <source>
        <dbReference type="RuleBase" id="RU363032"/>
    </source>
</evidence>
<keyword evidence="10" id="KW-1185">Reference proteome</keyword>
<keyword evidence="5 7" id="KW-1133">Transmembrane helix</keyword>
<feature type="transmembrane region" description="Helical" evidence="7">
    <location>
        <begin position="268"/>
        <end position="288"/>
    </location>
</feature>
<feature type="transmembrane region" description="Helical" evidence="7">
    <location>
        <begin position="109"/>
        <end position="129"/>
    </location>
</feature>
<dbReference type="PROSITE" id="PS50928">
    <property type="entry name" value="ABC_TM1"/>
    <property type="match status" value="1"/>
</dbReference>
<name>I3U6J2_ENTFD</name>